<dbReference type="Proteomes" id="UP000015241">
    <property type="component" value="Unassembled WGS sequence"/>
</dbReference>
<evidence type="ECO:0000313" key="2">
    <source>
        <dbReference type="EMBL" id="EPT00514.1"/>
    </source>
</evidence>
<evidence type="ECO:0000256" key="1">
    <source>
        <dbReference type="SAM" id="MobiDB-lite"/>
    </source>
</evidence>
<dbReference type="HOGENOM" id="CLU_401158_0_0_1"/>
<feature type="compositionally biased region" description="Basic and acidic residues" evidence="1">
    <location>
        <begin position="26"/>
        <end position="39"/>
    </location>
</feature>
<organism evidence="2 3">
    <name type="scientific">Fomitopsis schrenkii</name>
    <name type="common">Brown rot fungus</name>
    <dbReference type="NCBI Taxonomy" id="2126942"/>
    <lineage>
        <taxon>Eukaryota</taxon>
        <taxon>Fungi</taxon>
        <taxon>Dikarya</taxon>
        <taxon>Basidiomycota</taxon>
        <taxon>Agaricomycotina</taxon>
        <taxon>Agaricomycetes</taxon>
        <taxon>Polyporales</taxon>
        <taxon>Fomitopsis</taxon>
    </lineage>
</organism>
<dbReference type="AlphaFoldDB" id="S8EB67"/>
<feature type="compositionally biased region" description="Low complexity" evidence="1">
    <location>
        <begin position="1"/>
        <end position="13"/>
    </location>
</feature>
<feature type="compositionally biased region" description="Gly residues" evidence="1">
    <location>
        <begin position="592"/>
        <end position="603"/>
    </location>
</feature>
<feature type="region of interest" description="Disordered" evidence="1">
    <location>
        <begin position="1"/>
        <end position="39"/>
    </location>
</feature>
<dbReference type="eggNOG" id="ENOG502S0RT">
    <property type="taxonomic scope" value="Eukaryota"/>
</dbReference>
<protein>
    <submittedName>
        <fullName evidence="2">Uncharacterized protein</fullName>
    </submittedName>
</protein>
<proteinExistence type="predicted"/>
<name>S8EB67_FOMSC</name>
<feature type="compositionally biased region" description="Basic and acidic residues" evidence="1">
    <location>
        <begin position="528"/>
        <end position="551"/>
    </location>
</feature>
<keyword evidence="3" id="KW-1185">Reference proteome</keyword>
<evidence type="ECO:0000313" key="3">
    <source>
        <dbReference type="Proteomes" id="UP000015241"/>
    </source>
</evidence>
<accession>S8EB67</accession>
<feature type="region of interest" description="Disordered" evidence="1">
    <location>
        <begin position="512"/>
        <end position="659"/>
    </location>
</feature>
<reference evidence="2 3" key="1">
    <citation type="journal article" date="2012" name="Science">
        <title>The Paleozoic origin of enzymatic lignin decomposition reconstructed from 31 fungal genomes.</title>
        <authorList>
            <person name="Floudas D."/>
            <person name="Binder M."/>
            <person name="Riley R."/>
            <person name="Barry K."/>
            <person name="Blanchette R.A."/>
            <person name="Henrissat B."/>
            <person name="Martinez A.T."/>
            <person name="Otillar R."/>
            <person name="Spatafora J.W."/>
            <person name="Yadav J.S."/>
            <person name="Aerts A."/>
            <person name="Benoit I."/>
            <person name="Boyd A."/>
            <person name="Carlson A."/>
            <person name="Copeland A."/>
            <person name="Coutinho P.M."/>
            <person name="de Vries R.P."/>
            <person name="Ferreira P."/>
            <person name="Findley K."/>
            <person name="Foster B."/>
            <person name="Gaskell J."/>
            <person name="Glotzer D."/>
            <person name="Gorecki P."/>
            <person name="Heitman J."/>
            <person name="Hesse C."/>
            <person name="Hori C."/>
            <person name="Igarashi K."/>
            <person name="Jurgens J.A."/>
            <person name="Kallen N."/>
            <person name="Kersten P."/>
            <person name="Kohler A."/>
            <person name="Kuees U."/>
            <person name="Kumar T.K.A."/>
            <person name="Kuo A."/>
            <person name="LaButti K."/>
            <person name="Larrondo L.F."/>
            <person name="Lindquist E."/>
            <person name="Ling A."/>
            <person name="Lombard V."/>
            <person name="Lucas S."/>
            <person name="Lundell T."/>
            <person name="Martin R."/>
            <person name="McLaughlin D.J."/>
            <person name="Morgenstern I."/>
            <person name="Morin E."/>
            <person name="Murat C."/>
            <person name="Nagy L.G."/>
            <person name="Nolan M."/>
            <person name="Ohm R.A."/>
            <person name="Patyshakuliyeva A."/>
            <person name="Rokas A."/>
            <person name="Ruiz-Duenas F.J."/>
            <person name="Sabat G."/>
            <person name="Salamov A."/>
            <person name="Samejima M."/>
            <person name="Schmutz J."/>
            <person name="Slot J.C."/>
            <person name="St John F."/>
            <person name="Stenlid J."/>
            <person name="Sun H."/>
            <person name="Sun S."/>
            <person name="Syed K."/>
            <person name="Tsang A."/>
            <person name="Wiebenga A."/>
            <person name="Young D."/>
            <person name="Pisabarro A."/>
            <person name="Eastwood D.C."/>
            <person name="Martin F."/>
            <person name="Cullen D."/>
            <person name="Grigoriev I.V."/>
            <person name="Hibbett D.S."/>
        </authorList>
    </citation>
    <scope>NUCLEOTIDE SEQUENCE</scope>
    <source>
        <strain evidence="3">FP-58527</strain>
    </source>
</reference>
<dbReference type="EMBL" id="KE504148">
    <property type="protein sequence ID" value="EPT00514.1"/>
    <property type="molecule type" value="Genomic_DNA"/>
</dbReference>
<feature type="compositionally biased region" description="Basic and acidic residues" evidence="1">
    <location>
        <begin position="562"/>
        <end position="585"/>
    </location>
</feature>
<dbReference type="InParanoid" id="S8EB67"/>
<gene>
    <name evidence="2" type="ORF">FOMPIDRAFT_1049548</name>
</gene>
<sequence length="659" mass="72740">MSTTFTCSATTSPSPAPPLSFYGPRGKIETGGDQKRSYSEGDLTIHYPRFHGLTDASTARSVLNDPRAFTDIFEKPNHPQTLSPSVENKASLYSPDSPVPPFVIKAFGDHYPALRSIFTEVAVQEYQLDEWRQLQVWYADCDDPEFRRFQFEYFPTLRKLITMVPTPAHDSANIGTHEGADKYPDLVSGFQVDGVKYLWDVLETAKSQGLYTHFGGETINKEGVMNKISSAILEYTLKADSIAKRRAVAPIVSIDCFRVEEVPPIGFGSKQWSYSVRPKKDHPFVLDSIKLDTPAFEALHALKKSLFPGTGRVRGSRENLTPGPGKLRATTEDLIPDAGPFYGATASGRPRYDNKAIDLVVRADYPPDYMPKVEKFLNMVAEDFKKKLRLLIKHLDNIDLVVVIAQRHHKRGRSMQEGERCVEELRAYIAKLRQVEEQDSLSQHFPPLIDTLVSHLQQGAKDTASRRLYAHSTLQDDQTLYKQVETASDTLSSESGKWKVTDTLATFWVDTKKAREGSPSSQEQAGPLDERGERNSAERHHAGDQRVEHRGAFKQGNTLQDEQEHNLDHGEHVERAERSGSDKRVGSRPNGGRAGSSGSGVRGGPDSSSRGQHHDASNNANTGSGASSSRSCSGVGASSAGKRGGGRGDALGDHKHSRA</sequence>
<feature type="compositionally biased region" description="Basic and acidic residues" evidence="1">
    <location>
        <begin position="650"/>
        <end position="659"/>
    </location>
</feature>
<feature type="compositionally biased region" description="Low complexity" evidence="1">
    <location>
        <begin position="617"/>
        <end position="641"/>
    </location>
</feature>